<dbReference type="RefSeq" id="WP_096602620.1">
    <property type="nucleotide sequence ID" value="NZ_OBEN01000007.1"/>
</dbReference>
<feature type="coiled-coil region" evidence="1">
    <location>
        <begin position="18"/>
        <end position="66"/>
    </location>
</feature>
<name>A0A285P1Q8_9AQUI</name>
<reference evidence="3" key="1">
    <citation type="submission" date="2017-09" db="EMBL/GenBank/DDBJ databases">
        <authorList>
            <person name="Varghese N."/>
            <person name="Submissions S."/>
        </authorList>
    </citation>
    <scope>NUCLEOTIDE SEQUENCE [LARGE SCALE GENOMIC DNA]</scope>
    <source>
        <strain evidence="3">DSM 2913</strain>
    </source>
</reference>
<sequence length="68" mass="8466">MKEYYDLSTKLKEVLSLEDQILRRLELIQRKIEDYKQSLDLLQKELREFDYKLTEVQQEVKKLKKEKF</sequence>
<gene>
    <name evidence="2" type="ORF">SAMN06265353_1325</name>
</gene>
<evidence type="ECO:0000313" key="3">
    <source>
        <dbReference type="Proteomes" id="UP000218627"/>
    </source>
</evidence>
<proteinExistence type="predicted"/>
<protein>
    <submittedName>
        <fullName evidence="2">Uncharacterized protein</fullName>
    </submittedName>
</protein>
<dbReference type="Proteomes" id="UP000218627">
    <property type="component" value="Unassembled WGS sequence"/>
</dbReference>
<keyword evidence="3" id="KW-1185">Reference proteome</keyword>
<dbReference type="AlphaFoldDB" id="A0A285P1Q8"/>
<accession>A0A285P1Q8</accession>
<keyword evidence="1" id="KW-0175">Coiled coil</keyword>
<dbReference type="EMBL" id="OBEN01000007">
    <property type="protein sequence ID" value="SNZ15217.1"/>
    <property type="molecule type" value="Genomic_DNA"/>
</dbReference>
<evidence type="ECO:0000256" key="1">
    <source>
        <dbReference type="SAM" id="Coils"/>
    </source>
</evidence>
<organism evidence="2 3">
    <name type="scientific">Hydrogenobacter hydrogenophilus</name>
    <dbReference type="NCBI Taxonomy" id="35835"/>
    <lineage>
        <taxon>Bacteria</taxon>
        <taxon>Pseudomonadati</taxon>
        <taxon>Aquificota</taxon>
        <taxon>Aquificia</taxon>
        <taxon>Aquificales</taxon>
        <taxon>Aquificaceae</taxon>
        <taxon>Hydrogenobacter</taxon>
    </lineage>
</organism>
<evidence type="ECO:0000313" key="2">
    <source>
        <dbReference type="EMBL" id="SNZ15217.1"/>
    </source>
</evidence>